<dbReference type="Gene3D" id="2.170.270.10">
    <property type="entry name" value="SET domain"/>
    <property type="match status" value="1"/>
</dbReference>
<evidence type="ECO:0000313" key="5">
    <source>
        <dbReference type="Proteomes" id="UP000179920"/>
    </source>
</evidence>
<dbReference type="EMBL" id="ULHB01000009">
    <property type="protein sequence ID" value="SYW75686.1"/>
    <property type="molecule type" value="Genomic_DNA"/>
</dbReference>
<dbReference type="InterPro" id="IPR046341">
    <property type="entry name" value="SET_dom_sf"/>
</dbReference>
<proteinExistence type="predicted"/>
<reference evidence="5" key="1">
    <citation type="submission" date="2016-04" db="EMBL/GenBank/DDBJ databases">
        <authorList>
            <person name="Guldener U."/>
            <person name="Guldener U."/>
        </authorList>
    </citation>
    <scope>NUCLEOTIDE SEQUENCE [LARGE SCALE GENOMIC DNA]</scope>
    <source>
        <strain evidence="5">UB2112</strain>
    </source>
</reference>
<evidence type="ECO:0000313" key="4">
    <source>
        <dbReference type="EMBL" id="SYW75686.1"/>
    </source>
</evidence>
<dbReference type="Proteomes" id="UP000179920">
    <property type="component" value="Chromosome XII"/>
</dbReference>
<dbReference type="AlphaFoldDB" id="A0A1K0HGX3"/>
<feature type="region of interest" description="Disordered" evidence="1">
    <location>
        <begin position="329"/>
        <end position="388"/>
    </location>
</feature>
<evidence type="ECO:0000313" key="3">
    <source>
        <dbReference type="EMBL" id="SAM83920.1"/>
    </source>
</evidence>
<accession>A0A1K0HGX3</accession>
<feature type="compositionally biased region" description="Low complexity" evidence="1">
    <location>
        <begin position="337"/>
        <end position="349"/>
    </location>
</feature>
<feature type="domain" description="SET" evidence="2">
    <location>
        <begin position="149"/>
        <end position="314"/>
    </location>
</feature>
<evidence type="ECO:0000256" key="1">
    <source>
        <dbReference type="SAM" id="MobiDB-lite"/>
    </source>
</evidence>
<dbReference type="SUPFAM" id="SSF82199">
    <property type="entry name" value="SET domain"/>
    <property type="match status" value="1"/>
</dbReference>
<name>A0A1K0HGX3_9BASI</name>
<sequence length="388" mass="43372">MSEAQALQAAEVVNSAVNGAVPSTRSPAPCPKSALNSQAREWWTRAPSSSKQGRGLLEASLQVPKHWPEDVIFITQNLVAPSVPESVARRYVLQPSSWSIRDDSDDAAGPSIDKDLPQAAHRDGRAVTLYITSIQEQVPLAIMQIYQDSPWCSDSFHSTSRNLKAHPSLGSFGLFAAQEIVPNTFIRPYLGVLHTKADADFHSTYDLSLCHDPRLLCLQPAQTNLDILSLHAESVSEQPDPSALYIDSRYWGNESRFVNDYRGIAQKPNVEFRSFIQYDSTAEQPQEDSQERFQMGLFATRLIRKGQELVINYGKNYWVHHDQLDKLKKAKAKAEPAKSQQQQQQSADPPTKAPALDPLQAMLQRSRMRVSRTAPIQRPPQQPPSRTP</sequence>
<reference evidence="3" key="2">
    <citation type="submission" date="2016-04" db="EMBL/GenBank/DDBJ databases">
        <authorList>
            <person name="Evans L.H."/>
            <person name="Alamgir A."/>
            <person name="Owens N."/>
            <person name="Weber N.D."/>
            <person name="Virtaneva K."/>
            <person name="Barbian K."/>
            <person name="Babar A."/>
            <person name="Rosenke K."/>
        </authorList>
    </citation>
    <scope>NUCLEOTIDE SEQUENCE</scope>
    <source>
        <strain evidence="3">UB2112</strain>
    </source>
</reference>
<dbReference type="SMART" id="SM00317">
    <property type="entry name" value="SET"/>
    <property type="match status" value="1"/>
</dbReference>
<evidence type="ECO:0000313" key="6">
    <source>
        <dbReference type="Proteomes" id="UP000658997"/>
    </source>
</evidence>
<dbReference type="PROSITE" id="PS50280">
    <property type="entry name" value="SET"/>
    <property type="match status" value="1"/>
</dbReference>
<keyword evidence="6" id="KW-1185">Reference proteome</keyword>
<dbReference type="Proteomes" id="UP000658997">
    <property type="component" value="Unassembled WGS sequence"/>
</dbReference>
<gene>
    <name evidence="4" type="ORF">UBRO2_00841</name>
    <name evidence="3" type="ORF">UBRO_06216</name>
</gene>
<dbReference type="OrthoDB" id="5792673at2759"/>
<dbReference type="Pfam" id="PF00856">
    <property type="entry name" value="SET"/>
    <property type="match status" value="1"/>
</dbReference>
<dbReference type="InterPro" id="IPR001214">
    <property type="entry name" value="SET_dom"/>
</dbReference>
<feature type="compositionally biased region" description="Pro residues" evidence="1">
    <location>
        <begin position="377"/>
        <end position="388"/>
    </location>
</feature>
<organism evidence="3 5">
    <name type="scientific">Ustilago bromivora</name>
    <dbReference type="NCBI Taxonomy" id="307758"/>
    <lineage>
        <taxon>Eukaryota</taxon>
        <taxon>Fungi</taxon>
        <taxon>Dikarya</taxon>
        <taxon>Basidiomycota</taxon>
        <taxon>Ustilaginomycotina</taxon>
        <taxon>Ustilaginomycetes</taxon>
        <taxon>Ustilaginales</taxon>
        <taxon>Ustilaginaceae</taxon>
        <taxon>Ustilago</taxon>
    </lineage>
</organism>
<reference evidence="4" key="3">
    <citation type="submission" date="2018-08" db="EMBL/GenBank/DDBJ databases">
        <authorList>
            <person name="Guldener U."/>
        </authorList>
    </citation>
    <scope>NUCLEOTIDE SEQUENCE</scope>
    <source>
        <strain evidence="4">UB2</strain>
    </source>
</reference>
<dbReference type="EMBL" id="LT558128">
    <property type="protein sequence ID" value="SAM83920.1"/>
    <property type="molecule type" value="Genomic_DNA"/>
</dbReference>
<protein>
    <recommendedName>
        <fullName evidence="2">SET domain-containing protein</fullName>
    </recommendedName>
</protein>
<evidence type="ECO:0000259" key="2">
    <source>
        <dbReference type="PROSITE" id="PS50280"/>
    </source>
</evidence>